<dbReference type="InterPro" id="IPR013656">
    <property type="entry name" value="PAS_4"/>
</dbReference>
<dbReference type="EMBL" id="JAGSMN010000273">
    <property type="protein sequence ID" value="MBR7673924.1"/>
    <property type="molecule type" value="Genomic_DNA"/>
</dbReference>
<dbReference type="Pfam" id="PF08448">
    <property type="entry name" value="PAS_4"/>
    <property type="match status" value="1"/>
</dbReference>
<dbReference type="CDD" id="cd00130">
    <property type="entry name" value="PAS"/>
    <property type="match status" value="1"/>
</dbReference>
<keyword evidence="4" id="KW-1185">Reference proteome</keyword>
<dbReference type="NCBIfam" id="TIGR00229">
    <property type="entry name" value="sensory_box"/>
    <property type="match status" value="1"/>
</dbReference>
<evidence type="ECO:0000313" key="3">
    <source>
        <dbReference type="EMBL" id="MBR7673924.1"/>
    </source>
</evidence>
<organism evidence="3 4">
    <name type="scientific">Streptomyces daliensis</name>
    <dbReference type="NCBI Taxonomy" id="299421"/>
    <lineage>
        <taxon>Bacteria</taxon>
        <taxon>Bacillati</taxon>
        <taxon>Actinomycetota</taxon>
        <taxon>Actinomycetes</taxon>
        <taxon>Kitasatosporales</taxon>
        <taxon>Streptomycetaceae</taxon>
        <taxon>Streptomyces</taxon>
    </lineage>
</organism>
<gene>
    <name evidence="3" type="ORF">KDA82_13040</name>
</gene>
<dbReference type="SMART" id="SM00421">
    <property type="entry name" value="HTH_LUXR"/>
    <property type="match status" value="1"/>
</dbReference>
<dbReference type="AlphaFoldDB" id="A0A8T4IXF7"/>
<dbReference type="InterPro" id="IPR000792">
    <property type="entry name" value="Tscrpt_reg_LuxR_C"/>
</dbReference>
<dbReference type="SUPFAM" id="SSF55785">
    <property type="entry name" value="PYP-like sensor domain (PAS domain)"/>
    <property type="match status" value="1"/>
</dbReference>
<comment type="caution">
    <text evidence="3">The sequence shown here is derived from an EMBL/GenBank/DDBJ whole genome shotgun (WGS) entry which is preliminary data.</text>
</comment>
<reference evidence="3" key="1">
    <citation type="submission" date="2021-04" db="EMBL/GenBank/DDBJ databases">
        <title>Sequencing of actinobacteria type strains.</title>
        <authorList>
            <person name="Nguyen G.-S."/>
            <person name="Wentzel A."/>
        </authorList>
    </citation>
    <scope>NUCLEOTIDE SEQUENCE</scope>
    <source>
        <strain evidence="3">DSM 42095</strain>
    </source>
</reference>
<name>A0A8T4IXF7_9ACTN</name>
<dbReference type="Pfam" id="PF00196">
    <property type="entry name" value="GerE"/>
    <property type="match status" value="1"/>
</dbReference>
<dbReference type="Gene3D" id="3.30.450.20">
    <property type="entry name" value="PAS domain"/>
    <property type="match status" value="1"/>
</dbReference>
<dbReference type="SMART" id="SM00091">
    <property type="entry name" value="PAS"/>
    <property type="match status" value="1"/>
</dbReference>
<dbReference type="InterPro" id="IPR000014">
    <property type="entry name" value="PAS"/>
</dbReference>
<dbReference type="Proteomes" id="UP000675554">
    <property type="component" value="Unassembled WGS sequence"/>
</dbReference>
<evidence type="ECO:0000259" key="2">
    <source>
        <dbReference type="SMART" id="SM00421"/>
    </source>
</evidence>
<feature type="domain" description="HTH luxR-type" evidence="2">
    <location>
        <begin position="129"/>
        <end position="186"/>
    </location>
</feature>
<accession>A0A8T4IXF7</accession>
<dbReference type="InterPro" id="IPR035965">
    <property type="entry name" value="PAS-like_dom_sf"/>
</dbReference>
<dbReference type="Gene3D" id="1.10.10.10">
    <property type="entry name" value="Winged helix-like DNA-binding domain superfamily/Winged helix DNA-binding domain"/>
    <property type="match status" value="1"/>
</dbReference>
<dbReference type="InterPro" id="IPR036388">
    <property type="entry name" value="WH-like_DNA-bd_sf"/>
</dbReference>
<dbReference type="GO" id="GO:0003677">
    <property type="term" value="F:DNA binding"/>
    <property type="evidence" value="ECO:0007669"/>
    <property type="project" value="InterPro"/>
</dbReference>
<proteinExistence type="predicted"/>
<evidence type="ECO:0000259" key="1">
    <source>
        <dbReference type="SMART" id="SM00091"/>
    </source>
</evidence>
<dbReference type="GO" id="GO:0006355">
    <property type="term" value="P:regulation of DNA-templated transcription"/>
    <property type="evidence" value="ECO:0007669"/>
    <property type="project" value="InterPro"/>
</dbReference>
<dbReference type="SUPFAM" id="SSF46894">
    <property type="entry name" value="C-terminal effector domain of the bipartite response regulators"/>
    <property type="match status" value="1"/>
</dbReference>
<dbReference type="InterPro" id="IPR016032">
    <property type="entry name" value="Sig_transdc_resp-reg_C-effctor"/>
</dbReference>
<protein>
    <submittedName>
        <fullName evidence="3">PAS domain-containing protein</fullName>
    </submittedName>
</protein>
<feature type="domain" description="PAS" evidence="1">
    <location>
        <begin position="4"/>
        <end position="70"/>
    </location>
</feature>
<sequence>MWRNRFLLLFDRVQSALAVCRTDGTILLANPAMAAEWGAPPSKLCGHNALELFRPREPDQMRRLAEALRLGHRSRYPVGVGWSTDGCPRSGEVTVVPVSETSQKEPALLLQLRVREPDSGPAAPADEGLARVSAIEADILAHAAAGATTASIAGSVGLTVDGVNYHLSRLSRRWQVPNRPALVARAYVLGVLEAGVWPPHPVADALS</sequence>
<evidence type="ECO:0000313" key="4">
    <source>
        <dbReference type="Proteomes" id="UP000675554"/>
    </source>
</evidence>